<dbReference type="PIRSF" id="PIRSF000349">
    <property type="entry name" value="SODismutase"/>
    <property type="match status" value="1"/>
</dbReference>
<dbReference type="Proteomes" id="UP000195871">
    <property type="component" value="Unassembled WGS sequence"/>
</dbReference>
<dbReference type="KEGG" id="pkz:C5L36_0C02860"/>
<dbReference type="InterPro" id="IPR050265">
    <property type="entry name" value="Fe/Mn_Superoxide_Dismutase"/>
</dbReference>
<accession>A0A099P6I9</accession>
<feature type="domain" description="Manganese/iron superoxide dismutase C-terminal" evidence="9">
    <location>
        <begin position="120"/>
        <end position="217"/>
    </location>
</feature>
<dbReference type="SUPFAM" id="SSF54719">
    <property type="entry name" value="Fe,Mn superoxide dismutase (SOD), C-terminal domain"/>
    <property type="match status" value="1"/>
</dbReference>
<dbReference type="EMBL" id="JQFK01000002">
    <property type="protein sequence ID" value="KGK40530.1"/>
    <property type="molecule type" value="Genomic_DNA"/>
</dbReference>
<evidence type="ECO:0000256" key="2">
    <source>
        <dbReference type="ARBA" id="ARBA00022723"/>
    </source>
</evidence>
<reference evidence="12 14" key="3">
    <citation type="submission" date="2017-05" db="EMBL/GenBank/DDBJ databases">
        <title>The Genome Sequence of Candida krusei Ckrusei653.</title>
        <authorList>
            <person name="Cuomo C."/>
            <person name="Forche A."/>
            <person name="Young S."/>
            <person name="Abouelleil A."/>
            <person name="Cao P."/>
            <person name="Chapman S."/>
            <person name="Cusick C."/>
            <person name="Shea T."/>
            <person name="Nusbaum C."/>
            <person name="Birren B."/>
        </authorList>
    </citation>
    <scope>NUCLEOTIDE SEQUENCE [LARGE SCALE GENOMIC DNA]</scope>
    <source>
        <strain evidence="12 14">Ckrusei653</strain>
    </source>
</reference>
<name>A0A099P6I9_PICKU</name>
<dbReference type="GeneID" id="40384140"/>
<dbReference type="InterPro" id="IPR019832">
    <property type="entry name" value="Mn/Fe_SOD_C"/>
</dbReference>
<dbReference type="STRING" id="4909.A0A099P6I9"/>
<dbReference type="PANTHER" id="PTHR11404">
    <property type="entry name" value="SUPEROXIDE DISMUTASE 2"/>
    <property type="match status" value="1"/>
</dbReference>
<dbReference type="RefSeq" id="XP_029321822.1">
    <property type="nucleotide sequence ID" value="XM_029465962.1"/>
</dbReference>
<dbReference type="PROSITE" id="PS00088">
    <property type="entry name" value="SOD_MN"/>
    <property type="match status" value="1"/>
</dbReference>
<evidence type="ECO:0000256" key="4">
    <source>
        <dbReference type="ARBA" id="ARBA00023002"/>
    </source>
</evidence>
<keyword evidence="2 6" id="KW-0479">Metal-binding</keyword>
<evidence type="ECO:0000313" key="15">
    <source>
        <dbReference type="Proteomes" id="UP000249293"/>
    </source>
</evidence>
<dbReference type="InterPro" id="IPR019831">
    <property type="entry name" value="Mn/Fe_SOD_N"/>
</dbReference>
<dbReference type="EMBL" id="CP028775">
    <property type="protein sequence ID" value="AWU76345.1"/>
    <property type="molecule type" value="Genomic_DNA"/>
</dbReference>
<reference evidence="10 15" key="4">
    <citation type="submission" date="2018-06" db="EMBL/GenBank/DDBJ databases">
        <title>Population genomics shows no distinction between pathogenic Candida krusei and environmental Pichia kudriavzevii: One species, four names.</title>
        <authorList>
            <person name="Douglass A.P."/>
            <person name="Offei B."/>
            <person name="Braun-Galleani S."/>
            <person name="Coughlan A.Y."/>
            <person name="Martos A."/>
            <person name="Ortiz-Merino R.A."/>
            <person name="Byrne K.P."/>
            <person name="Wolfe K.H."/>
        </authorList>
    </citation>
    <scope>NUCLEOTIDE SEQUENCE [LARGE SCALE GENOMIC DNA]</scope>
    <source>
        <strain evidence="10 15">CBS573</strain>
    </source>
</reference>
<dbReference type="PRINTS" id="PR01703">
    <property type="entry name" value="MNSODISMTASE"/>
</dbReference>
<dbReference type="GO" id="GO:0005739">
    <property type="term" value="C:mitochondrion"/>
    <property type="evidence" value="ECO:0007669"/>
    <property type="project" value="TreeGrafter"/>
</dbReference>
<feature type="binding site" evidence="6">
    <location>
        <position position="185"/>
    </location>
    <ligand>
        <name>Mn(2+)</name>
        <dbReference type="ChEBI" id="CHEBI:29035"/>
    </ligand>
</feature>
<reference evidence="11" key="2">
    <citation type="submission" date="2014-08" db="EMBL/GenBank/DDBJ databases">
        <title>Exploiting Issatchenkia orientalis SD108 for Succinic Acid Production.</title>
        <authorList>
            <person name="Xiao H."/>
            <person name="Shao Z."/>
            <person name="Jiang Y."/>
            <person name="Dole S."/>
            <person name="Zhao H."/>
        </authorList>
    </citation>
    <scope>NUCLEOTIDE SEQUENCE [LARGE SCALE GENOMIC DNA]</scope>
    <source>
        <strain evidence="11">SD108</strain>
    </source>
</reference>
<feature type="domain" description="Manganese/iron superoxide dismutase N-terminal" evidence="8">
    <location>
        <begin position="26"/>
        <end position="104"/>
    </location>
</feature>
<evidence type="ECO:0000256" key="1">
    <source>
        <dbReference type="ARBA" id="ARBA00008714"/>
    </source>
</evidence>
<evidence type="ECO:0000256" key="3">
    <source>
        <dbReference type="ARBA" id="ARBA00022862"/>
    </source>
</evidence>
<dbReference type="Pfam" id="PF00081">
    <property type="entry name" value="Sod_Fe_N"/>
    <property type="match status" value="1"/>
</dbReference>
<dbReference type="SUPFAM" id="SSF46609">
    <property type="entry name" value="Fe,Mn superoxide dismutase (SOD), N-terminal domain"/>
    <property type="match status" value="1"/>
</dbReference>
<dbReference type="Gene3D" id="1.10.287.990">
    <property type="entry name" value="Fe,Mn superoxide dismutase (SOD) domain"/>
    <property type="match status" value="1"/>
</dbReference>
<dbReference type="GO" id="GO:0004784">
    <property type="term" value="F:superoxide dismutase activity"/>
    <property type="evidence" value="ECO:0007669"/>
    <property type="project" value="UniProtKB-EC"/>
</dbReference>
<evidence type="ECO:0000313" key="12">
    <source>
        <dbReference type="EMBL" id="OUT23920.1"/>
    </source>
</evidence>
<sequence length="222" mass="24883">MFSALRTSAVRVNTSFIRNSIRTKVSLPELKYKFTELEPFISADLNTLHYTKHHQTYVNGINQALEQHAQAEAAGDLKKCVELQQNIKFHGGGYQNHCLYWESLAPQSNGGGKLPSEDSGLYKAVTTQYGSFENLIKKANAALAGVQGSGWVFIAKNTDNGAIEIVQRYNHETCSGNLKPLLALDAWEHAYYLQYKNVKAEFFSAIWNVANWAEASRKYDQA</sequence>
<dbReference type="PANTHER" id="PTHR11404:SF6">
    <property type="entry name" value="SUPEROXIDE DISMUTASE [MN], MITOCHONDRIAL"/>
    <property type="match status" value="1"/>
</dbReference>
<reference evidence="13" key="1">
    <citation type="journal article" date="2014" name="Microb. Cell Fact.">
        <title>Exploiting Issatchenkia orientalis SD108 for succinic acid production.</title>
        <authorList>
            <person name="Xiao H."/>
            <person name="Shao Z."/>
            <person name="Jiang Y."/>
            <person name="Dole S."/>
            <person name="Zhao H."/>
        </authorList>
    </citation>
    <scope>NUCLEOTIDE SEQUENCE [LARGE SCALE GENOMIC DNA]</scope>
    <source>
        <strain evidence="13">SD108</strain>
    </source>
</reference>
<comment type="similarity">
    <text evidence="1 7">Belongs to the iron/manganese superoxide dismutase family.</text>
</comment>
<dbReference type="InterPro" id="IPR001189">
    <property type="entry name" value="Mn/Fe_SOD"/>
</dbReference>
<dbReference type="Pfam" id="PF02777">
    <property type="entry name" value="Sod_Fe_C"/>
    <property type="match status" value="1"/>
</dbReference>
<keyword evidence="3" id="KW-0049">Antioxidant</keyword>
<evidence type="ECO:0000313" key="13">
    <source>
        <dbReference type="Proteomes" id="UP000029867"/>
    </source>
</evidence>
<keyword evidence="15" id="KW-1185">Reference proteome</keyword>
<dbReference type="OrthoDB" id="239262at2759"/>
<organism evidence="11 13">
    <name type="scientific">Pichia kudriavzevii</name>
    <name type="common">Yeast</name>
    <name type="synonym">Issatchenkia orientalis</name>
    <dbReference type="NCBI Taxonomy" id="4909"/>
    <lineage>
        <taxon>Eukaryota</taxon>
        <taxon>Fungi</taxon>
        <taxon>Dikarya</taxon>
        <taxon>Ascomycota</taxon>
        <taxon>Saccharomycotina</taxon>
        <taxon>Pichiomycetes</taxon>
        <taxon>Pichiales</taxon>
        <taxon>Pichiaceae</taxon>
        <taxon>Pichia</taxon>
    </lineage>
</organism>
<dbReference type="InterPro" id="IPR036314">
    <property type="entry name" value="SOD_C_sf"/>
</dbReference>
<comment type="function">
    <text evidence="7">Destroys radicals which are normally produced within the cells and which are toxic to biological systems.</text>
</comment>
<dbReference type="FunFam" id="1.10.287.990:FF:000001">
    <property type="entry name" value="Superoxide dismutase"/>
    <property type="match status" value="1"/>
</dbReference>
<dbReference type="Gene3D" id="3.55.40.20">
    <property type="entry name" value="Iron/manganese superoxide dismutase, C-terminal domain"/>
    <property type="match status" value="1"/>
</dbReference>
<evidence type="ECO:0000256" key="6">
    <source>
        <dbReference type="PIRSR" id="PIRSR000349-1"/>
    </source>
</evidence>
<comment type="catalytic activity">
    <reaction evidence="5 7">
        <text>2 superoxide + 2 H(+) = H2O2 + O2</text>
        <dbReference type="Rhea" id="RHEA:20696"/>
        <dbReference type="ChEBI" id="CHEBI:15378"/>
        <dbReference type="ChEBI" id="CHEBI:15379"/>
        <dbReference type="ChEBI" id="CHEBI:16240"/>
        <dbReference type="ChEBI" id="CHEBI:18421"/>
        <dbReference type="EC" id="1.15.1.1"/>
    </reaction>
</comment>
<gene>
    <name evidence="10" type="ORF">C5L36_0C02860</name>
    <name evidence="12" type="ORF">CAS74_000295</name>
    <name evidence="11" type="ORF">JL09_g422</name>
</gene>
<dbReference type="InterPro" id="IPR036324">
    <property type="entry name" value="Mn/Fe_SOD_N_sf"/>
</dbReference>
<feature type="binding site" evidence="6">
    <location>
        <position position="189"/>
    </location>
    <ligand>
        <name>Mn(2+)</name>
        <dbReference type="ChEBI" id="CHEBI:29035"/>
    </ligand>
</feature>
<dbReference type="EMBL" id="NHMM01000001">
    <property type="protein sequence ID" value="OUT23920.1"/>
    <property type="molecule type" value="Genomic_DNA"/>
</dbReference>
<dbReference type="eggNOG" id="KOG0876">
    <property type="taxonomic scope" value="Eukaryota"/>
</dbReference>
<dbReference type="Proteomes" id="UP000249293">
    <property type="component" value="Chromosome 3"/>
</dbReference>
<keyword evidence="4 7" id="KW-0560">Oxidoreductase</keyword>
<dbReference type="EC" id="1.15.1.1" evidence="7"/>
<dbReference type="HOGENOM" id="CLU_031625_2_1_1"/>
<dbReference type="FunFam" id="3.55.40.20:FF:000004">
    <property type="entry name" value="Superoxide dismutase [Fe]"/>
    <property type="match status" value="1"/>
</dbReference>
<evidence type="ECO:0000259" key="8">
    <source>
        <dbReference type="Pfam" id="PF00081"/>
    </source>
</evidence>
<evidence type="ECO:0000259" key="9">
    <source>
        <dbReference type="Pfam" id="PF02777"/>
    </source>
</evidence>
<evidence type="ECO:0000256" key="5">
    <source>
        <dbReference type="ARBA" id="ARBA00049204"/>
    </source>
</evidence>
<proteinExistence type="inferred from homology"/>
<dbReference type="GO" id="GO:0030145">
    <property type="term" value="F:manganese ion binding"/>
    <property type="evidence" value="ECO:0007669"/>
    <property type="project" value="TreeGrafter"/>
</dbReference>
<dbReference type="Proteomes" id="UP000029867">
    <property type="component" value="Unassembled WGS sequence"/>
</dbReference>
<feature type="binding site" evidence="6">
    <location>
        <position position="97"/>
    </location>
    <ligand>
        <name>Mn(2+)</name>
        <dbReference type="ChEBI" id="CHEBI:29035"/>
    </ligand>
</feature>
<dbReference type="AlphaFoldDB" id="A0A099P6I9"/>
<protein>
    <recommendedName>
        <fullName evidence="7">Superoxide dismutase</fullName>
        <ecNumber evidence="7">1.15.1.1</ecNumber>
    </recommendedName>
</protein>
<evidence type="ECO:0000256" key="7">
    <source>
        <dbReference type="RuleBase" id="RU000414"/>
    </source>
</evidence>
<feature type="binding site" evidence="6">
    <location>
        <position position="49"/>
    </location>
    <ligand>
        <name>Mn(2+)</name>
        <dbReference type="ChEBI" id="CHEBI:29035"/>
    </ligand>
</feature>
<dbReference type="InterPro" id="IPR019833">
    <property type="entry name" value="Mn/Fe_SOD_BS"/>
</dbReference>
<evidence type="ECO:0000313" key="14">
    <source>
        <dbReference type="Proteomes" id="UP000195871"/>
    </source>
</evidence>
<evidence type="ECO:0000313" key="10">
    <source>
        <dbReference type="EMBL" id="AWU76345.1"/>
    </source>
</evidence>
<evidence type="ECO:0000313" key="11">
    <source>
        <dbReference type="EMBL" id="KGK40530.1"/>
    </source>
</evidence>
<dbReference type="VEuPathDB" id="FungiDB:C5L36_0C02860"/>